<organism evidence="3 4">
    <name type="scientific">Hymenoscyphus albidus</name>
    <dbReference type="NCBI Taxonomy" id="595503"/>
    <lineage>
        <taxon>Eukaryota</taxon>
        <taxon>Fungi</taxon>
        <taxon>Dikarya</taxon>
        <taxon>Ascomycota</taxon>
        <taxon>Pezizomycotina</taxon>
        <taxon>Leotiomycetes</taxon>
        <taxon>Helotiales</taxon>
        <taxon>Helotiaceae</taxon>
        <taxon>Hymenoscyphus</taxon>
    </lineage>
</organism>
<keyword evidence="4" id="KW-1185">Reference proteome</keyword>
<feature type="compositionally biased region" description="Low complexity" evidence="2">
    <location>
        <begin position="202"/>
        <end position="223"/>
    </location>
</feature>
<gene>
    <name evidence="3" type="ORF">HYALB_00007893</name>
</gene>
<name>A0A9N9Q5A8_9HELO</name>
<feature type="compositionally biased region" description="Polar residues" evidence="2">
    <location>
        <begin position="559"/>
        <end position="576"/>
    </location>
</feature>
<evidence type="ECO:0000313" key="4">
    <source>
        <dbReference type="Proteomes" id="UP000701801"/>
    </source>
</evidence>
<dbReference type="OrthoDB" id="3565404at2759"/>
<feature type="region of interest" description="Disordered" evidence="2">
    <location>
        <begin position="202"/>
        <end position="427"/>
    </location>
</feature>
<sequence>MLDPAVQESQIVQPDYDPPVQAADFGSDDTVMSDDNDQQGIEVDESVRRIDAQPASVVEETQFVNLEIDTQAPEKIAFNRSASAFTSIVRDAQAFLPVNEPHFTRLPEPDLDDINVGFRFGQPSKPVPGQYTHNPKQRKPSAASAASHEKDDKLSGQASAAKLGQPAPFYTTAGSIEAAPSNPDMTSAASIKLVNATVKTSVVSQYSKSSHTSSSASGRASTVLGSNGTKSVSGQPPSAKAGSGTSENMSVTSHVRKPTIQSHHQADSSSKSPITPSRTKFPQHALDSPALQQTTAVPTPKTAPEVTVEEPVPKSLPRPAAPWPQMADNPAIGPQQAALRGAVQLEVPLNGQPAPRSAGKPPTRRKSLVRETNFKAPPPHRTSRSIARPFPEVQAESNHFKQPAKPKSKAATDATNHGSHHFPDQVRVSHPLENHTAFDGIQAGLEEPRNIEARPRAPRFPPQDVVLPPPVVRAEAPSPVGSMISQRSNMSVRITKAPSTSLAETTSKSQALRARHNSKVSKPLATSSSSAKLQSTKVTGSSPKINDTHVPLEVDQAADGNSQEPANPPVASTSDQTPTARTAPPKPKNVRKLSSSLEWRLSLGRVYEEKIAALESDLESKDEQLQSIHKQLMEQNSSVHRDLQSTKEENDLLRKAKEVLEAKRHETKEKVERWERRMSAYKEHMNDVVKLQNFLKSQAEVIQAKEQEKNRESINRIAQVLEEIKAAKAELNSAAEAEKVTAKARNDLEGVQNNLKKVKADKAAVDQTVKSYKAAINKYLLDLQEEKSKVEKLQKQLKGEKEAHAKLISTLEDLPQKVTAEFRKDNGPLADLLSTQVSLQNKIDAALEVLGELKTQEIKPSSSLVKHIEELFAQIPQPSTPPPDEKASTEQVISKLFGELKTSLDSFVSDSQAQVNLTAQITELQQNNSTLSATVTSSNQQKNKLAGQLEETQRHVDEYRNQLDFKTQELEALQALPKEDPRLVAKIEELEDENLGLRGQLQESTRLREENLTLHKKVGDYENQCSRHEGEKQEIRDSFIAEKKKDNEIAEKVRKESTFQSDRKIKSLKQTLQEVESELNQLKPKSTTQLENIKKLTEEVERYRKAQDSSKAEAQKHTDELTSEIETLQNQVSDLKAELAKWLKPSQVAAEKEVLLKQISELKAELKDKASRLDIMGSPRDMLRKNSQKDFSRREIPESQGYRDIEVSQLHQEKLKGPSLPTKRIPFGRWDRTTGDGFDFREPVVIPDSQSQEAAEGRLQNTSTEDHGFSQGRSSQPMQRTPPKSLSATGSGRSSAMSELTDIDEFMPVPTSDDDYDQLGKVYEKARVRKSSRDFLDPDEDLEKIRAQNILDRAKRRSSQPNHRATSSAQLKSALKASSTGSQDSTDSGAQKGIGVTADQPVRRKPPPALRGNPYNRVVSGSTPIKPYLVPETSPIHNGGVSRRNGTGLGQKRKSGSELVSPKASKASMTGNSSNDRLKMPPPPIRRPSTRSASIPPPESKFPPSRLSLPHPTVALKPKALSKRR</sequence>
<feature type="coiled-coil region" evidence="1">
    <location>
        <begin position="942"/>
        <end position="1007"/>
    </location>
</feature>
<accession>A0A9N9Q5A8</accession>
<feature type="region of interest" description="Disordered" evidence="2">
    <location>
        <begin position="453"/>
        <end position="594"/>
    </location>
</feature>
<feature type="coiled-coil region" evidence="1">
    <location>
        <begin position="604"/>
        <end position="810"/>
    </location>
</feature>
<feature type="region of interest" description="Disordered" evidence="2">
    <location>
        <begin position="1"/>
        <end position="36"/>
    </location>
</feature>
<comment type="caution">
    <text evidence="3">The sequence shown here is derived from an EMBL/GenBank/DDBJ whole genome shotgun (WGS) entry which is preliminary data.</text>
</comment>
<evidence type="ECO:0000313" key="3">
    <source>
        <dbReference type="EMBL" id="CAG8975689.1"/>
    </source>
</evidence>
<feature type="compositionally biased region" description="Polar residues" evidence="2">
    <location>
        <begin position="524"/>
        <end position="545"/>
    </location>
</feature>
<protein>
    <submittedName>
        <fullName evidence="3">Uncharacterized protein</fullName>
    </submittedName>
</protein>
<feature type="compositionally biased region" description="Polar residues" evidence="2">
    <location>
        <begin position="483"/>
        <end position="510"/>
    </location>
</feature>
<feature type="compositionally biased region" description="Polar residues" evidence="2">
    <location>
        <begin position="1248"/>
        <end position="1263"/>
    </location>
</feature>
<feature type="compositionally biased region" description="Basic and acidic residues" evidence="2">
    <location>
        <begin position="1229"/>
        <end position="1242"/>
    </location>
</feature>
<feature type="compositionally biased region" description="Basic and acidic residues" evidence="2">
    <location>
        <begin position="1181"/>
        <end position="1216"/>
    </location>
</feature>
<feature type="coiled-coil region" evidence="1">
    <location>
        <begin position="1065"/>
        <end position="1172"/>
    </location>
</feature>
<dbReference type="EMBL" id="CAJVRM010000147">
    <property type="protein sequence ID" value="CAG8975689.1"/>
    <property type="molecule type" value="Genomic_DNA"/>
</dbReference>
<reference evidence="3" key="1">
    <citation type="submission" date="2021-07" db="EMBL/GenBank/DDBJ databases">
        <authorList>
            <person name="Durling M."/>
        </authorList>
    </citation>
    <scope>NUCLEOTIDE SEQUENCE</scope>
</reference>
<evidence type="ECO:0000256" key="1">
    <source>
        <dbReference type="SAM" id="Coils"/>
    </source>
</evidence>
<dbReference type="PANTHER" id="PTHR23159:SF31">
    <property type="entry name" value="CENTROSOME-ASSOCIATED PROTEIN CEP250 ISOFORM X1"/>
    <property type="match status" value="1"/>
</dbReference>
<dbReference type="Proteomes" id="UP000701801">
    <property type="component" value="Unassembled WGS sequence"/>
</dbReference>
<evidence type="ECO:0000256" key="2">
    <source>
        <dbReference type="SAM" id="MobiDB-lite"/>
    </source>
</evidence>
<dbReference type="PANTHER" id="PTHR23159">
    <property type="entry name" value="CENTROSOMAL PROTEIN 2"/>
    <property type="match status" value="1"/>
</dbReference>
<feature type="compositionally biased region" description="Polar residues" evidence="2">
    <location>
        <begin position="224"/>
        <end position="236"/>
    </location>
</feature>
<proteinExistence type="predicted"/>
<keyword evidence="1" id="KW-0175">Coiled coil</keyword>
<feature type="compositionally biased region" description="Basic and acidic residues" evidence="2">
    <location>
        <begin position="1322"/>
        <end position="1336"/>
    </location>
</feature>
<feature type="compositionally biased region" description="Polar residues" evidence="2">
    <location>
        <begin position="1271"/>
        <end position="1298"/>
    </location>
</feature>
<feature type="region of interest" description="Disordered" evidence="2">
    <location>
        <begin position="1177"/>
        <end position="1525"/>
    </location>
</feature>
<feature type="compositionally biased region" description="Polar residues" evidence="2">
    <location>
        <begin position="243"/>
        <end position="280"/>
    </location>
</feature>
<feature type="region of interest" description="Disordered" evidence="2">
    <location>
        <begin position="106"/>
        <end position="166"/>
    </location>
</feature>
<feature type="compositionally biased region" description="Low complexity" evidence="2">
    <location>
        <begin position="1365"/>
        <end position="1390"/>
    </location>
</feature>